<sequence>MSDYPIETIFKGAFYFLIPILLVAAAITIFPQIALFLPGLMG</sequence>
<reference evidence="2" key="1">
    <citation type="submission" date="2019-01" db="EMBL/GenBank/DDBJ databases">
        <authorList>
            <consortium name="Genoscope - CEA"/>
            <person name="William W."/>
        </authorList>
    </citation>
    <scope>NUCLEOTIDE SEQUENCE</scope>
    <source>
        <strain evidence="2">CR-1</strain>
    </source>
</reference>
<evidence type="ECO:0000256" key="1">
    <source>
        <dbReference type="SAM" id="Phobius"/>
    </source>
</evidence>
<keyword evidence="1" id="KW-1133">Transmembrane helix</keyword>
<keyword evidence="1" id="KW-0812">Transmembrane</keyword>
<dbReference type="EMBL" id="CAACVI010000023">
    <property type="protein sequence ID" value="VEN74193.1"/>
    <property type="molecule type" value="Genomic_DNA"/>
</dbReference>
<accession>A0A484HIA1</accession>
<dbReference type="AlphaFoldDB" id="A0A484HIA1"/>
<feature type="transmembrane region" description="Helical" evidence="1">
    <location>
        <begin position="12"/>
        <end position="37"/>
    </location>
</feature>
<keyword evidence="1" id="KW-0472">Membrane</keyword>
<proteinExistence type="predicted"/>
<gene>
    <name evidence="2" type="ORF">EPICR_30126</name>
</gene>
<name>A0A484HIA1_9BACT</name>
<organism evidence="2">
    <name type="scientific">uncultured Desulfobacteraceae bacterium</name>
    <dbReference type="NCBI Taxonomy" id="218296"/>
    <lineage>
        <taxon>Bacteria</taxon>
        <taxon>Pseudomonadati</taxon>
        <taxon>Thermodesulfobacteriota</taxon>
        <taxon>Desulfobacteria</taxon>
        <taxon>Desulfobacterales</taxon>
        <taxon>Desulfobacteraceae</taxon>
        <taxon>environmental samples</taxon>
    </lineage>
</organism>
<protein>
    <submittedName>
        <fullName evidence="2">Uncharacterized protein</fullName>
    </submittedName>
</protein>
<evidence type="ECO:0000313" key="2">
    <source>
        <dbReference type="EMBL" id="VEN74193.1"/>
    </source>
</evidence>